<sequence length="125" mass="14602">MITRDLSINRLILQIYIIWPKFLDTWTSVPDLTVVELTNPYSHAPKFSGRPSQKSRGYDCKRGLTLEWDGQQAHMGVMVRCPQTIGHVVYVLSDNEVMETVEIRRLIMEVNNRRFKIVSYLSIYI</sequence>
<evidence type="ECO:0000313" key="2">
    <source>
        <dbReference type="Proteomes" id="UP000593565"/>
    </source>
</evidence>
<gene>
    <name evidence="1" type="ORF">AMELA_G00278840</name>
</gene>
<comment type="caution">
    <text evidence="1">The sequence shown here is derived from an EMBL/GenBank/DDBJ whole genome shotgun (WGS) entry which is preliminary data.</text>
</comment>
<name>A0A7J5ZKA8_AMEME</name>
<reference evidence="1 2" key="1">
    <citation type="submission" date="2020-02" db="EMBL/GenBank/DDBJ databases">
        <title>A chromosome-scale genome assembly of the black bullhead catfish (Ameiurus melas).</title>
        <authorList>
            <person name="Wen M."/>
            <person name="Zham M."/>
            <person name="Cabau C."/>
            <person name="Klopp C."/>
            <person name="Donnadieu C."/>
            <person name="Roques C."/>
            <person name="Bouchez O."/>
            <person name="Lampietro C."/>
            <person name="Jouanno E."/>
            <person name="Herpin A."/>
            <person name="Louis A."/>
            <person name="Berthelot C."/>
            <person name="Parey E."/>
            <person name="Roest-Crollius H."/>
            <person name="Braasch I."/>
            <person name="Postlethwait J."/>
            <person name="Robinson-Rechavi M."/>
            <person name="Echchiki A."/>
            <person name="Begum T."/>
            <person name="Montfort J."/>
            <person name="Schartl M."/>
            <person name="Bobe J."/>
            <person name="Guiguen Y."/>
        </authorList>
    </citation>
    <scope>NUCLEOTIDE SEQUENCE [LARGE SCALE GENOMIC DNA]</scope>
    <source>
        <strain evidence="1">M_S1</strain>
        <tissue evidence="1">Blood</tissue>
    </source>
</reference>
<organism evidence="1 2">
    <name type="scientific">Ameiurus melas</name>
    <name type="common">Black bullhead</name>
    <name type="synonym">Silurus melas</name>
    <dbReference type="NCBI Taxonomy" id="219545"/>
    <lineage>
        <taxon>Eukaryota</taxon>
        <taxon>Metazoa</taxon>
        <taxon>Chordata</taxon>
        <taxon>Craniata</taxon>
        <taxon>Vertebrata</taxon>
        <taxon>Euteleostomi</taxon>
        <taxon>Actinopterygii</taxon>
        <taxon>Neopterygii</taxon>
        <taxon>Teleostei</taxon>
        <taxon>Ostariophysi</taxon>
        <taxon>Siluriformes</taxon>
        <taxon>Ictaluridae</taxon>
        <taxon>Ameiurus</taxon>
    </lineage>
</organism>
<protein>
    <submittedName>
        <fullName evidence="1">Uncharacterized protein</fullName>
    </submittedName>
</protein>
<dbReference type="AlphaFoldDB" id="A0A7J5ZKA8"/>
<keyword evidence="2" id="KW-1185">Reference proteome</keyword>
<proteinExistence type="predicted"/>
<accession>A0A7J5ZKA8</accession>
<dbReference type="EMBL" id="JAAGNN010000028">
    <property type="protein sequence ID" value="KAF4070910.1"/>
    <property type="molecule type" value="Genomic_DNA"/>
</dbReference>
<evidence type="ECO:0000313" key="1">
    <source>
        <dbReference type="EMBL" id="KAF4070910.1"/>
    </source>
</evidence>
<dbReference type="Proteomes" id="UP000593565">
    <property type="component" value="Unassembled WGS sequence"/>
</dbReference>